<dbReference type="AlphaFoldDB" id="A0A4C1Z2H2"/>
<name>A0A4C1Z2H2_EUMVA</name>
<accession>A0A4C1Z2H2</accession>
<evidence type="ECO:0000313" key="1">
    <source>
        <dbReference type="EMBL" id="GBP82951.1"/>
    </source>
</evidence>
<proteinExistence type="predicted"/>
<protein>
    <submittedName>
        <fullName evidence="1">Uncharacterized protein</fullName>
    </submittedName>
</protein>
<gene>
    <name evidence="1" type="ORF">EVAR_99742_1</name>
</gene>
<sequence>MKEPPDDSGQPSTNVLPFLLAPLSPASFVTVYNATTMSCSEVEINKKKSARCPFRLVSRRDSLTHCGCGGLRSEGVSLLQCSVGRGIYTYSTNQCYNCCRYEHTKAQWGFQPRCFKCGNAHIGESCTVREDEVSCFHCLGRYTATSKLCPELDRQKRIYISMAEKSIYYFEASKKHSLIGKPYANAAASTLSNPSAQ</sequence>
<dbReference type="Proteomes" id="UP000299102">
    <property type="component" value="Unassembled WGS sequence"/>
</dbReference>
<keyword evidence="2" id="KW-1185">Reference proteome</keyword>
<organism evidence="1 2">
    <name type="scientific">Eumeta variegata</name>
    <name type="common">Bagworm moth</name>
    <name type="synonym">Eumeta japonica</name>
    <dbReference type="NCBI Taxonomy" id="151549"/>
    <lineage>
        <taxon>Eukaryota</taxon>
        <taxon>Metazoa</taxon>
        <taxon>Ecdysozoa</taxon>
        <taxon>Arthropoda</taxon>
        <taxon>Hexapoda</taxon>
        <taxon>Insecta</taxon>
        <taxon>Pterygota</taxon>
        <taxon>Neoptera</taxon>
        <taxon>Endopterygota</taxon>
        <taxon>Lepidoptera</taxon>
        <taxon>Glossata</taxon>
        <taxon>Ditrysia</taxon>
        <taxon>Tineoidea</taxon>
        <taxon>Psychidae</taxon>
        <taxon>Oiketicinae</taxon>
        <taxon>Eumeta</taxon>
    </lineage>
</organism>
<evidence type="ECO:0000313" key="2">
    <source>
        <dbReference type="Proteomes" id="UP000299102"/>
    </source>
</evidence>
<reference evidence="1 2" key="1">
    <citation type="journal article" date="2019" name="Commun. Biol.">
        <title>The bagworm genome reveals a unique fibroin gene that provides high tensile strength.</title>
        <authorList>
            <person name="Kono N."/>
            <person name="Nakamura H."/>
            <person name="Ohtoshi R."/>
            <person name="Tomita M."/>
            <person name="Numata K."/>
            <person name="Arakawa K."/>
        </authorList>
    </citation>
    <scope>NUCLEOTIDE SEQUENCE [LARGE SCALE GENOMIC DNA]</scope>
</reference>
<dbReference type="OrthoDB" id="6931295at2759"/>
<comment type="caution">
    <text evidence="1">The sequence shown here is derived from an EMBL/GenBank/DDBJ whole genome shotgun (WGS) entry which is preliminary data.</text>
</comment>
<dbReference type="EMBL" id="BGZK01001595">
    <property type="protein sequence ID" value="GBP82951.1"/>
    <property type="molecule type" value="Genomic_DNA"/>
</dbReference>